<proteinExistence type="predicted"/>
<feature type="non-terminal residue" evidence="3">
    <location>
        <position position="1"/>
    </location>
</feature>
<dbReference type="InterPro" id="IPR031335">
    <property type="entry name" value="Glyco_hydro_63_C"/>
</dbReference>
<dbReference type="EMBL" id="AMZH03000326">
    <property type="protein sequence ID" value="RRT84329.1"/>
    <property type="molecule type" value="Genomic_DNA"/>
</dbReference>
<feature type="domain" description="Glycosyl hydrolase family 63 C-terminal" evidence="2">
    <location>
        <begin position="1"/>
        <end position="167"/>
    </location>
</feature>
<dbReference type="InterPro" id="IPR004888">
    <property type="entry name" value="Glycoside_hydrolase_63"/>
</dbReference>
<organism evidence="3 4">
    <name type="scientific">Ensete ventricosum</name>
    <name type="common">Abyssinian banana</name>
    <name type="synonym">Musa ensete</name>
    <dbReference type="NCBI Taxonomy" id="4639"/>
    <lineage>
        <taxon>Eukaryota</taxon>
        <taxon>Viridiplantae</taxon>
        <taxon>Streptophyta</taxon>
        <taxon>Embryophyta</taxon>
        <taxon>Tracheophyta</taxon>
        <taxon>Spermatophyta</taxon>
        <taxon>Magnoliopsida</taxon>
        <taxon>Liliopsida</taxon>
        <taxon>Zingiberales</taxon>
        <taxon>Musaceae</taxon>
        <taxon>Ensete</taxon>
    </lineage>
</organism>
<dbReference type="Pfam" id="PF03200">
    <property type="entry name" value="Glyco_hydro_63"/>
    <property type="match status" value="1"/>
</dbReference>
<dbReference type="GO" id="GO:0009311">
    <property type="term" value="P:oligosaccharide metabolic process"/>
    <property type="evidence" value="ECO:0007669"/>
    <property type="project" value="InterPro"/>
</dbReference>
<keyword evidence="1" id="KW-0472">Membrane</keyword>
<keyword evidence="1" id="KW-1133">Transmembrane helix</keyword>
<accession>A0A427B760</accession>
<keyword evidence="1" id="KW-0812">Transmembrane</keyword>
<protein>
    <recommendedName>
        <fullName evidence="2">Glycosyl hydrolase family 63 C-terminal domain-containing protein</fullName>
    </recommendedName>
</protein>
<dbReference type="GO" id="GO:0006487">
    <property type="term" value="P:protein N-linked glycosylation"/>
    <property type="evidence" value="ECO:0007669"/>
    <property type="project" value="TreeGrafter"/>
</dbReference>
<evidence type="ECO:0000313" key="4">
    <source>
        <dbReference type="Proteomes" id="UP000287651"/>
    </source>
</evidence>
<name>A0A427B760_ENSVE</name>
<evidence type="ECO:0000313" key="3">
    <source>
        <dbReference type="EMBL" id="RRT84329.1"/>
    </source>
</evidence>
<dbReference type="InterPro" id="IPR008928">
    <property type="entry name" value="6-hairpin_glycosidase_sf"/>
</dbReference>
<dbReference type="GO" id="GO:0004573">
    <property type="term" value="F:Glc3Man9GlcNAc2 oligosaccharide glucosidase activity"/>
    <property type="evidence" value="ECO:0007669"/>
    <property type="project" value="InterPro"/>
</dbReference>
<gene>
    <name evidence="3" type="ORF">B296_00001834</name>
</gene>
<dbReference type="PANTHER" id="PTHR10412">
    <property type="entry name" value="MANNOSYL-OLIGOSACCHARIDE GLUCOSIDASE"/>
    <property type="match status" value="1"/>
</dbReference>
<dbReference type="GO" id="GO:0005789">
    <property type="term" value="C:endoplasmic reticulum membrane"/>
    <property type="evidence" value="ECO:0007669"/>
    <property type="project" value="TreeGrafter"/>
</dbReference>
<sequence length="168" mass="19569">LLSGIRTGKFLSQETNEITDFLSRAYIRLNAWFQWFNTTQSGESVFMRTMMCMDVSHILFHFCIFSIIILLTLLFTFQTLTSGLDDYPRASHPNDEERHLDLRCWMLLAADCMHSIAELLKMENASAQDYHQMSKQLSDFEKLNQVLMHLDDASGAYFDFGYHTEKVC</sequence>
<dbReference type="Gene3D" id="1.50.10.10">
    <property type="match status" value="1"/>
</dbReference>
<evidence type="ECO:0000259" key="2">
    <source>
        <dbReference type="Pfam" id="PF03200"/>
    </source>
</evidence>
<dbReference type="PANTHER" id="PTHR10412:SF20">
    <property type="entry name" value="MANNOSYL-OLIGOSACCHARIDE GLUCOSIDASE GCS1"/>
    <property type="match status" value="1"/>
</dbReference>
<reference evidence="3 4" key="1">
    <citation type="journal article" date="2014" name="Agronomy (Basel)">
        <title>A Draft Genome Sequence for Ensete ventricosum, the Drought-Tolerant Tree Against Hunger.</title>
        <authorList>
            <person name="Harrison J."/>
            <person name="Moore K.A."/>
            <person name="Paszkiewicz K."/>
            <person name="Jones T."/>
            <person name="Grant M."/>
            <person name="Ambacheew D."/>
            <person name="Muzemil S."/>
            <person name="Studholme D.J."/>
        </authorList>
    </citation>
    <scope>NUCLEOTIDE SEQUENCE [LARGE SCALE GENOMIC DNA]</scope>
</reference>
<dbReference type="Proteomes" id="UP000287651">
    <property type="component" value="Unassembled WGS sequence"/>
</dbReference>
<dbReference type="InterPro" id="IPR012341">
    <property type="entry name" value="6hp_glycosidase-like_sf"/>
</dbReference>
<evidence type="ECO:0000256" key="1">
    <source>
        <dbReference type="SAM" id="Phobius"/>
    </source>
</evidence>
<dbReference type="AlphaFoldDB" id="A0A427B760"/>
<comment type="caution">
    <text evidence="3">The sequence shown here is derived from an EMBL/GenBank/DDBJ whole genome shotgun (WGS) entry which is preliminary data.</text>
</comment>
<dbReference type="SUPFAM" id="SSF48208">
    <property type="entry name" value="Six-hairpin glycosidases"/>
    <property type="match status" value="1"/>
</dbReference>
<feature type="transmembrane region" description="Helical" evidence="1">
    <location>
        <begin position="58"/>
        <end position="77"/>
    </location>
</feature>